<gene>
    <name evidence="1" type="ORF">CLIB1444_01S12354</name>
</gene>
<sequence length="477" mass="55403">MWILSFIYLISLIEAFQVKDDNSTYKNTSIIQLEINARNFNLKGVNIGGWLVLEPYITPSLFLAFNETNKTAEIPIDEYRFCETLGKEEASKRLQKHWNSFYNESDFKRIKDMGLNMVRIPIGYWSFEMFEDDPYVKGAQEYLDKALEWCENNDLKVWIDLHGVPGSQNGFDNSGFRDIGYPGWLNSTKNVDLSYKVLRQMYSKYGSEKYKDTIIGLEVLNEPLSTEIPIEKIEDFYRNTYKDARNLQEVNNTIVFHDAFKGIGYWNDFLDKTPNNITNITSDNYNIMIDHHHYEIFDAGALNMTIKDHLNSIKGYSSSIKKELSHHPAIVGEWSAALTDCTLWLNGVGLGSRFEGSAPYTNDPIGSCKDINNFDRWTEDRKKAYRKYIEIQLDQYESQMNGWIFWCFKTENAIEWDLSKLVEYELFPQPLDNRTYIIDGEDVDSSDDDETIAESSAINIPPSFTLVLTMFLLYIDL</sequence>
<accession>A0ACA9Y1G6</accession>
<reference evidence="1" key="1">
    <citation type="submission" date="2022-06" db="EMBL/GenBank/DDBJ databases">
        <authorList>
            <person name="Legras J.-L."/>
            <person name="Devillers H."/>
            <person name="Grondin C."/>
        </authorList>
    </citation>
    <scope>NUCLEOTIDE SEQUENCE</scope>
    <source>
        <strain evidence="1">CLIB 1444</strain>
    </source>
</reference>
<dbReference type="EMBL" id="CALSDN010000001">
    <property type="protein sequence ID" value="CAH6718689.1"/>
    <property type="molecule type" value="Genomic_DNA"/>
</dbReference>
<keyword evidence="2" id="KW-1185">Reference proteome</keyword>
<protein>
    <submittedName>
        <fullName evidence="1">Glucan 1,3-beta-glucosidase 2</fullName>
    </submittedName>
</protein>
<proteinExistence type="predicted"/>
<organism evidence="1 2">
    <name type="scientific">[Candida] jaroonii</name>
    <dbReference type="NCBI Taxonomy" id="467808"/>
    <lineage>
        <taxon>Eukaryota</taxon>
        <taxon>Fungi</taxon>
        <taxon>Dikarya</taxon>
        <taxon>Ascomycota</taxon>
        <taxon>Saccharomycotina</taxon>
        <taxon>Pichiomycetes</taxon>
        <taxon>Debaryomycetaceae</taxon>
        <taxon>Yamadazyma</taxon>
    </lineage>
</organism>
<evidence type="ECO:0000313" key="1">
    <source>
        <dbReference type="EMBL" id="CAH6718689.1"/>
    </source>
</evidence>
<dbReference type="Proteomes" id="UP001152531">
    <property type="component" value="Unassembled WGS sequence"/>
</dbReference>
<name>A0ACA9Y1G6_9ASCO</name>
<comment type="caution">
    <text evidence="1">The sequence shown here is derived from an EMBL/GenBank/DDBJ whole genome shotgun (WGS) entry which is preliminary data.</text>
</comment>
<evidence type="ECO:0000313" key="2">
    <source>
        <dbReference type="Proteomes" id="UP001152531"/>
    </source>
</evidence>